<keyword evidence="2" id="KW-0238">DNA-binding</keyword>
<organism evidence="6 7">
    <name type="scientific">Dyella kyungheensis</name>
    <dbReference type="NCBI Taxonomy" id="1242174"/>
    <lineage>
        <taxon>Bacteria</taxon>
        <taxon>Pseudomonadati</taxon>
        <taxon>Pseudomonadota</taxon>
        <taxon>Gammaproteobacteria</taxon>
        <taxon>Lysobacterales</taxon>
        <taxon>Rhodanobacteraceae</taxon>
        <taxon>Dyella</taxon>
    </lineage>
</organism>
<dbReference type="InterPro" id="IPR016032">
    <property type="entry name" value="Sig_transdc_resp-reg_C-effctor"/>
</dbReference>
<evidence type="ECO:0000313" key="6">
    <source>
        <dbReference type="EMBL" id="MBM7120494.1"/>
    </source>
</evidence>
<dbReference type="CDD" id="cd17535">
    <property type="entry name" value="REC_NarL-like"/>
    <property type="match status" value="1"/>
</dbReference>
<dbReference type="SMART" id="SM00421">
    <property type="entry name" value="HTH_LUXR"/>
    <property type="match status" value="1"/>
</dbReference>
<protein>
    <submittedName>
        <fullName evidence="6">Response regulator transcription factor</fullName>
    </submittedName>
</protein>
<dbReference type="InterPro" id="IPR011006">
    <property type="entry name" value="CheY-like_superfamily"/>
</dbReference>
<keyword evidence="7" id="KW-1185">Reference proteome</keyword>
<dbReference type="Proteomes" id="UP001430065">
    <property type="component" value="Unassembled WGS sequence"/>
</dbReference>
<dbReference type="EMBL" id="JADIKC010000003">
    <property type="protein sequence ID" value="MBM7120494.1"/>
    <property type="molecule type" value="Genomic_DNA"/>
</dbReference>
<dbReference type="PROSITE" id="PS00622">
    <property type="entry name" value="HTH_LUXR_1"/>
    <property type="match status" value="1"/>
</dbReference>
<dbReference type="PROSITE" id="PS50110">
    <property type="entry name" value="RESPONSE_REGULATORY"/>
    <property type="match status" value="1"/>
</dbReference>
<feature type="modified residue" description="4-aspartylphosphate" evidence="3">
    <location>
        <position position="66"/>
    </location>
</feature>
<evidence type="ECO:0000259" key="4">
    <source>
        <dbReference type="PROSITE" id="PS50043"/>
    </source>
</evidence>
<dbReference type="PANTHER" id="PTHR45566:SF1">
    <property type="entry name" value="HTH-TYPE TRANSCRIPTIONAL REGULATOR YHJB-RELATED"/>
    <property type="match status" value="1"/>
</dbReference>
<proteinExistence type="predicted"/>
<dbReference type="Pfam" id="PF00196">
    <property type="entry name" value="GerE"/>
    <property type="match status" value="1"/>
</dbReference>
<accession>A0ABS2JN91</accession>
<evidence type="ECO:0000256" key="3">
    <source>
        <dbReference type="PROSITE-ProRule" id="PRU00169"/>
    </source>
</evidence>
<dbReference type="InterPro" id="IPR058245">
    <property type="entry name" value="NreC/VraR/RcsB-like_REC"/>
</dbReference>
<evidence type="ECO:0000256" key="1">
    <source>
        <dbReference type="ARBA" id="ARBA00022553"/>
    </source>
</evidence>
<evidence type="ECO:0000313" key="7">
    <source>
        <dbReference type="Proteomes" id="UP001430065"/>
    </source>
</evidence>
<dbReference type="RefSeq" id="WP_204634974.1">
    <property type="nucleotide sequence ID" value="NZ_JADIKC010000003.1"/>
</dbReference>
<dbReference type="Gene3D" id="3.40.50.2300">
    <property type="match status" value="1"/>
</dbReference>
<dbReference type="InterPro" id="IPR000792">
    <property type="entry name" value="Tscrpt_reg_LuxR_C"/>
</dbReference>
<gene>
    <name evidence="6" type="ORF">ISP20_04895</name>
</gene>
<evidence type="ECO:0000256" key="2">
    <source>
        <dbReference type="ARBA" id="ARBA00023125"/>
    </source>
</evidence>
<comment type="caution">
    <text evidence="6">The sequence shown here is derived from an EMBL/GenBank/DDBJ whole genome shotgun (WGS) entry which is preliminary data.</text>
</comment>
<keyword evidence="1 3" id="KW-0597">Phosphoprotein</keyword>
<sequence>MTLQPESVAEGRPRSVLIADDHPMFRLALRYALSARDGQVEIVEAASQAALEAAVMADAFDLALLDLAMPGVNGFSSLVYLRCERPHMPVIVISSYEDPGTVHRARQLGAAAFVPKSAMVKDICHAIEVVLVGGTWFPAGKADGGGADARVRRRLTSLTTQQLRVLLCVGEGLLNKQIADELHVSENTVKVHITAILKKLQCSTRTQAALLTRSLLLDPSLAPLQIRGEGIA</sequence>
<feature type="domain" description="HTH luxR-type" evidence="4">
    <location>
        <begin position="151"/>
        <end position="216"/>
    </location>
</feature>
<dbReference type="SMART" id="SM00448">
    <property type="entry name" value="REC"/>
    <property type="match status" value="1"/>
</dbReference>
<dbReference type="SUPFAM" id="SSF46894">
    <property type="entry name" value="C-terminal effector domain of the bipartite response regulators"/>
    <property type="match status" value="1"/>
</dbReference>
<name>A0ABS2JN91_9GAMM</name>
<dbReference type="PROSITE" id="PS50043">
    <property type="entry name" value="HTH_LUXR_2"/>
    <property type="match status" value="1"/>
</dbReference>
<dbReference type="PANTHER" id="PTHR45566">
    <property type="entry name" value="HTH-TYPE TRANSCRIPTIONAL REGULATOR YHJB-RELATED"/>
    <property type="match status" value="1"/>
</dbReference>
<dbReference type="InterPro" id="IPR051015">
    <property type="entry name" value="EvgA-like"/>
</dbReference>
<dbReference type="Pfam" id="PF00072">
    <property type="entry name" value="Response_reg"/>
    <property type="match status" value="1"/>
</dbReference>
<dbReference type="PRINTS" id="PR00038">
    <property type="entry name" value="HTHLUXR"/>
</dbReference>
<dbReference type="SUPFAM" id="SSF52172">
    <property type="entry name" value="CheY-like"/>
    <property type="match status" value="1"/>
</dbReference>
<reference evidence="6 7" key="1">
    <citation type="submission" date="2020-10" db="EMBL/GenBank/DDBJ databases">
        <title>Phylogeny of dyella-like bacteria.</title>
        <authorList>
            <person name="Fu J."/>
        </authorList>
    </citation>
    <scope>NUCLEOTIDE SEQUENCE [LARGE SCALE GENOMIC DNA]</scope>
    <source>
        <strain evidence="6 7">THG-B117</strain>
    </source>
</reference>
<evidence type="ECO:0000259" key="5">
    <source>
        <dbReference type="PROSITE" id="PS50110"/>
    </source>
</evidence>
<feature type="domain" description="Response regulatory" evidence="5">
    <location>
        <begin position="15"/>
        <end position="131"/>
    </location>
</feature>
<dbReference type="InterPro" id="IPR001789">
    <property type="entry name" value="Sig_transdc_resp-reg_receiver"/>
</dbReference>
<dbReference type="CDD" id="cd06170">
    <property type="entry name" value="LuxR_C_like"/>
    <property type="match status" value="1"/>
</dbReference>